<dbReference type="Gene3D" id="3.30.40.10">
    <property type="entry name" value="Zinc/RING finger domain, C3HC4 (zinc finger)"/>
    <property type="match status" value="1"/>
</dbReference>
<evidence type="ECO:0000256" key="5">
    <source>
        <dbReference type="SAM" id="Phobius"/>
    </source>
</evidence>
<feature type="transmembrane region" description="Helical" evidence="5">
    <location>
        <begin position="1076"/>
        <end position="1098"/>
    </location>
</feature>
<evidence type="ECO:0000256" key="4">
    <source>
        <dbReference type="SAM" id="MobiDB-lite"/>
    </source>
</evidence>
<evidence type="ECO:0000313" key="7">
    <source>
        <dbReference type="EMBL" id="GET90453.1"/>
    </source>
</evidence>
<keyword evidence="5" id="KW-0812">Transmembrane</keyword>
<dbReference type="Pfam" id="PF12906">
    <property type="entry name" value="RINGv"/>
    <property type="match status" value="1"/>
</dbReference>
<feature type="region of interest" description="Disordered" evidence="4">
    <location>
        <begin position="381"/>
        <end position="410"/>
    </location>
</feature>
<keyword evidence="5" id="KW-0472">Membrane</keyword>
<evidence type="ECO:0000313" key="8">
    <source>
        <dbReference type="Proteomes" id="UP000419144"/>
    </source>
</evidence>
<dbReference type="PANTHER" id="PTHR20893:SF2">
    <property type="entry name" value="LD08641P"/>
    <property type="match status" value="1"/>
</dbReference>
<protein>
    <submittedName>
        <fullName evidence="7">Zn-finger domain protein, putative</fullName>
    </submittedName>
</protein>
<dbReference type="InterPro" id="IPR013083">
    <property type="entry name" value="Znf_RING/FYVE/PHD"/>
</dbReference>
<reference evidence="7" key="1">
    <citation type="submission" date="2019-11" db="EMBL/GenBank/DDBJ databases">
        <title>Leishmania tarentolae CDS.</title>
        <authorList>
            <person name="Goto Y."/>
            <person name="Yamagishi J."/>
        </authorList>
    </citation>
    <scope>NUCLEOTIDE SEQUENCE [LARGE SCALE GENOMIC DNA]</scope>
    <source>
        <strain evidence="7">Parrot Tar II</strain>
    </source>
</reference>
<feature type="region of interest" description="Disordered" evidence="4">
    <location>
        <begin position="1"/>
        <end position="49"/>
    </location>
</feature>
<feature type="compositionally biased region" description="Basic and acidic residues" evidence="4">
    <location>
        <begin position="1"/>
        <end position="14"/>
    </location>
</feature>
<accession>A0A640KLH3</accession>
<feature type="compositionally biased region" description="Acidic residues" evidence="4">
    <location>
        <begin position="398"/>
        <end position="407"/>
    </location>
</feature>
<dbReference type="EMBL" id="BLBS01000041">
    <property type="protein sequence ID" value="GET90453.1"/>
    <property type="molecule type" value="Genomic_DNA"/>
</dbReference>
<dbReference type="OrthoDB" id="264354at2759"/>
<dbReference type="SMART" id="SM00744">
    <property type="entry name" value="RINGv"/>
    <property type="match status" value="1"/>
</dbReference>
<feature type="transmembrane region" description="Helical" evidence="5">
    <location>
        <begin position="1110"/>
        <end position="1131"/>
    </location>
</feature>
<keyword evidence="1" id="KW-0479">Metal-binding</keyword>
<dbReference type="CDD" id="cd16495">
    <property type="entry name" value="RING_CH-C4HC3_MARCH"/>
    <property type="match status" value="1"/>
</dbReference>
<gene>
    <name evidence="7" type="ORF">LtaPh_2917900</name>
</gene>
<feature type="compositionally biased region" description="Basic and acidic residues" evidence="4">
    <location>
        <begin position="1200"/>
        <end position="1222"/>
    </location>
</feature>
<keyword evidence="2" id="KW-0863">Zinc-finger</keyword>
<dbReference type="Proteomes" id="UP000419144">
    <property type="component" value="Unassembled WGS sequence"/>
</dbReference>
<evidence type="ECO:0000259" key="6">
    <source>
        <dbReference type="PROSITE" id="PS51292"/>
    </source>
</evidence>
<dbReference type="GO" id="GO:0008270">
    <property type="term" value="F:zinc ion binding"/>
    <property type="evidence" value="ECO:0007669"/>
    <property type="project" value="UniProtKB-KW"/>
</dbReference>
<feature type="transmembrane region" description="Helical" evidence="5">
    <location>
        <begin position="958"/>
        <end position="974"/>
    </location>
</feature>
<keyword evidence="3" id="KW-0862">Zinc</keyword>
<dbReference type="SUPFAM" id="SSF57850">
    <property type="entry name" value="RING/U-box"/>
    <property type="match status" value="1"/>
</dbReference>
<sequence>MQELPRRMARKDQTEATAGEPFTTVSSTSTAIKGGDTQRSGLDEGDVSAALPETSPAAASPILGSSRHSTSGSIVECWVCFDATSTPLNPIVTHRCRCRGSIGYVHQKCIDRWVIQQRNRVCRSCEASYQLVHSEYPPGANLPQRPHERRVFLLKFFIKPLLLEFAETLCCLLLRFVVLPLLLGLVYNFHRWPLLWWPMSITMSTLSASPVRNFSYASSTGAPGSQEMLDNGDGAYTLRESFLAWADATLFGVVVCTVMNAVAVGWEKWNDYFRASRERLARQTARQAEEGELARAAAMPPAGPFVLHEENDAAGVVEGLAEVADEGVSNNVPQAQLPHRPEALQDGLAVGGGRPEWRPLPAAEHELLLHQDGRNVRQLRPQAEARAAAGEQHSSSDNDSDNDDSDSSSDTPYRLSFVDGVFDTIEWVKSGLGGGGMKRLLPSSIWQLCYGLVLTLLLRSIWGRIVVALVFAGFIVSWRYRHTRNVLTAQKRRLYEVAERVPLLSQEAVKTLFGVYLVDAFFFYGALPELGGMMLHYAIAPYIDVGFDRGFVAFFYGLTVLKMTLYWVVGAVLVMVLTAMELTVVGPLFANGVDLFFVRSFDARWDSVLGYWRCVVTQVFDSDPPRIVRGFLRVAVVELLVLLIFVRVPFWGMLRCRDLLWGDGTVAQTGLPLKMSLSLGVTTGYDIRADASLDEWRRTEVLRILAERVLLPFGALYAARVREQLGPTLQSIPLDTIDPLVLAAASSTSMTPAARELWEEVWGNMSDRSVFLFHLIDSYSAKKVAESSEGFRNTLERVQRPLGWLRVATSEDGVCNTVMASSSSAEWLETLQQHPPIADLEAIVAPPFMVSEQQNTSTARAHQMVLDAWRKIYQDAMSRIASVLHPEAVPTAPPLYPEHDSVEEEPHTVNSIKCYVAALYLSYPYMGTGRWRALVYEWWSLLLLRSTFANYIVDILKYVAAVSTILSCFAVYPLQRAQLRILFPLVRWIGRNVVHMEDYLFDPEQLRAVEGFVEQDDEDELFLPPMVEPLGFDRREEYVEEVAIPSFIVLRRAVVAALFLVVASFMVWIVPVLWGTLLLCITRNALPVLVGAASLSFFSWNPTLFARSVVFGTALTIAIVFLVPIVGVIYIGPLAQLFWNSYPTLVEETFERQYDVHQMVGPYTGSVRRSDSGADGGSDGDWESVDSRDMVDGNAQTARQDGEAEPDVRDELHGDVHDVPAQ</sequence>
<keyword evidence="5" id="KW-1133">Transmembrane helix</keyword>
<dbReference type="VEuPathDB" id="TriTrypDB:LtaPh_2917900"/>
<organism evidence="7 8">
    <name type="scientific">Leishmania tarentolae</name>
    <name type="common">Sauroleishmania tarentolae</name>
    <dbReference type="NCBI Taxonomy" id="5689"/>
    <lineage>
        <taxon>Eukaryota</taxon>
        <taxon>Discoba</taxon>
        <taxon>Euglenozoa</taxon>
        <taxon>Kinetoplastea</taxon>
        <taxon>Metakinetoplastina</taxon>
        <taxon>Trypanosomatida</taxon>
        <taxon>Trypanosomatidae</taxon>
        <taxon>Leishmaniinae</taxon>
        <taxon>Leishmania</taxon>
        <taxon>lizard Leishmania</taxon>
    </lineage>
</organism>
<name>A0A640KLH3_LEITA</name>
<comment type="caution">
    <text evidence="7">The sequence shown here is derived from an EMBL/GenBank/DDBJ whole genome shotgun (WGS) entry which is preliminary data.</text>
</comment>
<feature type="domain" description="RING-CH-type" evidence="6">
    <location>
        <begin position="69"/>
        <end position="132"/>
    </location>
</feature>
<dbReference type="InterPro" id="IPR011016">
    <property type="entry name" value="Znf_RING-CH"/>
</dbReference>
<dbReference type="AlphaFoldDB" id="A0A640KLH3"/>
<feature type="transmembrane region" description="Helical" evidence="5">
    <location>
        <begin position="464"/>
        <end position="480"/>
    </location>
</feature>
<dbReference type="PROSITE" id="PS51292">
    <property type="entry name" value="ZF_RING_CH"/>
    <property type="match status" value="1"/>
</dbReference>
<evidence type="ECO:0000256" key="3">
    <source>
        <dbReference type="ARBA" id="ARBA00022833"/>
    </source>
</evidence>
<feature type="region of interest" description="Disordered" evidence="4">
    <location>
        <begin position="1167"/>
        <end position="1222"/>
    </location>
</feature>
<feature type="transmembrane region" description="Helical" evidence="5">
    <location>
        <begin position="1053"/>
        <end position="1070"/>
    </location>
</feature>
<evidence type="ECO:0000256" key="2">
    <source>
        <dbReference type="ARBA" id="ARBA00022771"/>
    </source>
</evidence>
<keyword evidence="8" id="KW-1185">Reference proteome</keyword>
<feature type="transmembrane region" description="Helical" evidence="5">
    <location>
        <begin position="630"/>
        <end position="650"/>
    </location>
</feature>
<evidence type="ECO:0000256" key="1">
    <source>
        <dbReference type="ARBA" id="ARBA00022723"/>
    </source>
</evidence>
<dbReference type="PANTHER" id="PTHR20893">
    <property type="entry name" value="LD08641P"/>
    <property type="match status" value="1"/>
</dbReference>
<proteinExistence type="predicted"/>